<organism evidence="2 3">
    <name type="scientific">Methanococcoides vulcani</name>
    <dbReference type="NCBI Taxonomy" id="1353158"/>
    <lineage>
        <taxon>Archaea</taxon>
        <taxon>Methanobacteriati</taxon>
        <taxon>Methanobacteriota</taxon>
        <taxon>Stenosarchaea group</taxon>
        <taxon>Methanomicrobia</taxon>
        <taxon>Methanosarcinales</taxon>
        <taxon>Methanosarcinaceae</taxon>
        <taxon>Methanococcoides</taxon>
    </lineage>
</organism>
<sequence length="261" mass="29429">MPEPDFMIVDINESNLNEYDLFCKKSKKKEEGYQKKEKWFRERLNEGMHIKLLLVNEGKAGYRSRGFIEYIPGEYAWRGIDAKGYMVIHCIWVVGKNKNKGYGSKLLEECIKDSTGMKGVAVLTSKGNWLPASKLFTKHGFEKADELPPVIELYAKRFSDNVELPKINPVGKTTGEKGITILRSDQCPYVPDAVRIVENVAKKAGIPVTIKQLDTCDEVQNNGIHPFGTYCVLLDGEFLTYNCGVEKDIVKLLKGKGIDIS</sequence>
<dbReference type="PROSITE" id="PS51186">
    <property type="entry name" value="GNAT"/>
    <property type="match status" value="1"/>
</dbReference>
<feature type="domain" description="N-acetyltransferase" evidence="1">
    <location>
        <begin position="6"/>
        <end position="159"/>
    </location>
</feature>
<name>A0A1I0A0H7_9EURY</name>
<dbReference type="GO" id="GO:0016747">
    <property type="term" value="F:acyltransferase activity, transferring groups other than amino-acyl groups"/>
    <property type="evidence" value="ECO:0007669"/>
    <property type="project" value="InterPro"/>
</dbReference>
<accession>A0A1I0A0H7</accession>
<dbReference type="RefSeq" id="WP_091689879.1">
    <property type="nucleotide sequence ID" value="NZ_CAAGSJ010000005.1"/>
</dbReference>
<reference evidence="3" key="1">
    <citation type="submission" date="2016-10" db="EMBL/GenBank/DDBJ databases">
        <authorList>
            <person name="Varghese N."/>
            <person name="Submissions S."/>
        </authorList>
    </citation>
    <scope>NUCLEOTIDE SEQUENCE [LARGE SCALE GENOMIC DNA]</scope>
    <source>
        <strain evidence="3">SLH 33</strain>
    </source>
</reference>
<dbReference type="InterPro" id="IPR000182">
    <property type="entry name" value="GNAT_dom"/>
</dbReference>
<dbReference type="SUPFAM" id="SSF55729">
    <property type="entry name" value="Acyl-CoA N-acyltransferases (Nat)"/>
    <property type="match status" value="1"/>
</dbReference>
<dbReference type="OrthoDB" id="38613at2157"/>
<evidence type="ECO:0000259" key="1">
    <source>
        <dbReference type="PROSITE" id="PS51186"/>
    </source>
</evidence>
<proteinExistence type="predicted"/>
<dbReference type="STRING" id="1353158.SAMN04488587_1385"/>
<dbReference type="EMBL" id="FOHQ01000003">
    <property type="protein sequence ID" value="SES87167.1"/>
    <property type="molecule type" value="Genomic_DNA"/>
</dbReference>
<dbReference type="Proteomes" id="UP000243338">
    <property type="component" value="Unassembled WGS sequence"/>
</dbReference>
<dbReference type="Gene3D" id="3.40.630.30">
    <property type="match status" value="1"/>
</dbReference>
<keyword evidence="3" id="KW-1185">Reference proteome</keyword>
<protein>
    <submittedName>
        <fullName evidence="2">Acetyltransferase (GNAT) family protein</fullName>
    </submittedName>
</protein>
<dbReference type="InterPro" id="IPR016181">
    <property type="entry name" value="Acyl_CoA_acyltransferase"/>
</dbReference>
<keyword evidence="2" id="KW-0808">Transferase</keyword>
<gene>
    <name evidence="2" type="ORF">SAMN04488587_1385</name>
</gene>
<dbReference type="AlphaFoldDB" id="A0A1I0A0H7"/>
<evidence type="ECO:0000313" key="3">
    <source>
        <dbReference type="Proteomes" id="UP000243338"/>
    </source>
</evidence>
<evidence type="ECO:0000313" key="2">
    <source>
        <dbReference type="EMBL" id="SES87167.1"/>
    </source>
</evidence>